<dbReference type="Pfam" id="PF03664">
    <property type="entry name" value="Glyco_hydro_62"/>
    <property type="match status" value="1"/>
</dbReference>
<dbReference type="InterPro" id="IPR005193">
    <property type="entry name" value="GH62_arabinosidase"/>
</dbReference>
<protein>
    <recommendedName>
        <fullName evidence="8">Alpha-L-arabinofuranosidase</fullName>
        <ecNumber evidence="8">3.2.1.55</ecNumber>
    </recommendedName>
</protein>
<feature type="non-terminal residue" evidence="9">
    <location>
        <position position="1"/>
    </location>
</feature>
<evidence type="ECO:0000256" key="3">
    <source>
        <dbReference type="ARBA" id="ARBA00007396"/>
    </source>
</evidence>
<name>A0AAD7DCS1_9AGAR</name>
<evidence type="ECO:0000256" key="2">
    <source>
        <dbReference type="ARBA" id="ARBA00004613"/>
    </source>
</evidence>
<dbReference type="GO" id="GO:0046556">
    <property type="term" value="F:alpha-L-arabinofuranosidase activity"/>
    <property type="evidence" value="ECO:0007669"/>
    <property type="project" value="UniProtKB-UniRule"/>
</dbReference>
<dbReference type="GO" id="GO:0046373">
    <property type="term" value="P:L-arabinose metabolic process"/>
    <property type="evidence" value="ECO:0007669"/>
    <property type="project" value="UniProtKB-UniRule"/>
</dbReference>
<comment type="subcellular location">
    <subcellularLocation>
        <location evidence="2 8">Secreted</location>
    </subcellularLocation>
</comment>
<dbReference type="Proteomes" id="UP001215598">
    <property type="component" value="Unassembled WGS sequence"/>
</dbReference>
<evidence type="ECO:0000313" key="10">
    <source>
        <dbReference type="Proteomes" id="UP001215598"/>
    </source>
</evidence>
<dbReference type="GO" id="GO:0005576">
    <property type="term" value="C:extracellular region"/>
    <property type="evidence" value="ECO:0007669"/>
    <property type="project" value="UniProtKB-SubCell"/>
</dbReference>
<keyword evidence="7 8" id="KW-0326">Glycosidase</keyword>
<evidence type="ECO:0000256" key="1">
    <source>
        <dbReference type="ARBA" id="ARBA00001462"/>
    </source>
</evidence>
<comment type="function">
    <text evidence="8">Alpha-L-arabinofuranosidase involved in the hydrolysis of xylan, a major structural heterogeneous polysaccharide found in plant biomass representing the second most abundant polysaccharide in the biosphere, after cellulose.</text>
</comment>
<comment type="catalytic activity">
    <reaction evidence="1 8">
        <text>Hydrolysis of terminal non-reducing alpha-L-arabinofuranoside residues in alpha-L-arabinosides.</text>
        <dbReference type="EC" id="3.2.1.55"/>
    </reaction>
</comment>
<keyword evidence="10" id="KW-1185">Reference proteome</keyword>
<dbReference type="EMBL" id="JARKIB010000974">
    <property type="protein sequence ID" value="KAJ7688196.1"/>
    <property type="molecule type" value="Genomic_DNA"/>
</dbReference>
<proteinExistence type="inferred from homology"/>
<evidence type="ECO:0000256" key="8">
    <source>
        <dbReference type="RuleBase" id="RU368117"/>
    </source>
</evidence>
<keyword evidence="6 8" id="KW-0378">Hydrolase</keyword>
<dbReference type="Gene3D" id="2.115.10.20">
    <property type="entry name" value="Glycosyl hydrolase domain, family 43"/>
    <property type="match status" value="1"/>
</dbReference>
<evidence type="ECO:0000256" key="4">
    <source>
        <dbReference type="ARBA" id="ARBA00022525"/>
    </source>
</evidence>
<dbReference type="AlphaFoldDB" id="A0AAD7DCS1"/>
<dbReference type="PANTHER" id="PTHR40631:SF2">
    <property type="entry name" value="ALPHA-L-ARABINOFURANOSIDASE"/>
    <property type="match status" value="1"/>
</dbReference>
<comment type="caution">
    <text evidence="9">The sequence shown here is derived from an EMBL/GenBank/DDBJ whole genome shotgun (WGS) entry which is preliminary data.</text>
</comment>
<organism evidence="9 10">
    <name type="scientific">Mycena metata</name>
    <dbReference type="NCBI Taxonomy" id="1033252"/>
    <lineage>
        <taxon>Eukaryota</taxon>
        <taxon>Fungi</taxon>
        <taxon>Dikarya</taxon>
        <taxon>Basidiomycota</taxon>
        <taxon>Agaricomycotina</taxon>
        <taxon>Agaricomycetes</taxon>
        <taxon>Agaricomycetidae</taxon>
        <taxon>Agaricales</taxon>
        <taxon>Marasmiineae</taxon>
        <taxon>Mycenaceae</taxon>
        <taxon>Mycena</taxon>
    </lineage>
</organism>
<evidence type="ECO:0000256" key="5">
    <source>
        <dbReference type="ARBA" id="ARBA00022729"/>
    </source>
</evidence>
<evidence type="ECO:0000256" key="6">
    <source>
        <dbReference type="ARBA" id="ARBA00022801"/>
    </source>
</evidence>
<dbReference type="EC" id="3.2.1.55" evidence="8"/>
<dbReference type="InterPro" id="IPR023296">
    <property type="entry name" value="Glyco_hydro_beta-prop_sf"/>
</dbReference>
<reference evidence="9" key="1">
    <citation type="submission" date="2023-03" db="EMBL/GenBank/DDBJ databases">
        <title>Massive genome expansion in bonnet fungi (Mycena s.s.) driven by repeated elements and novel gene families across ecological guilds.</title>
        <authorList>
            <consortium name="Lawrence Berkeley National Laboratory"/>
            <person name="Harder C.B."/>
            <person name="Miyauchi S."/>
            <person name="Viragh M."/>
            <person name="Kuo A."/>
            <person name="Thoen E."/>
            <person name="Andreopoulos B."/>
            <person name="Lu D."/>
            <person name="Skrede I."/>
            <person name="Drula E."/>
            <person name="Henrissat B."/>
            <person name="Morin E."/>
            <person name="Kohler A."/>
            <person name="Barry K."/>
            <person name="LaButti K."/>
            <person name="Morin E."/>
            <person name="Salamov A."/>
            <person name="Lipzen A."/>
            <person name="Mereny Z."/>
            <person name="Hegedus B."/>
            <person name="Baldrian P."/>
            <person name="Stursova M."/>
            <person name="Weitz H."/>
            <person name="Taylor A."/>
            <person name="Grigoriev I.V."/>
            <person name="Nagy L.G."/>
            <person name="Martin F."/>
            <person name="Kauserud H."/>
        </authorList>
    </citation>
    <scope>NUCLEOTIDE SEQUENCE</scope>
    <source>
        <strain evidence="9">CBHHK182m</strain>
    </source>
</reference>
<comment type="similarity">
    <text evidence="3 8">Belongs to the glycosyl hydrolase 62 family.</text>
</comment>
<dbReference type="GO" id="GO:0045493">
    <property type="term" value="P:xylan catabolic process"/>
    <property type="evidence" value="ECO:0007669"/>
    <property type="project" value="UniProtKB-UniRule"/>
</dbReference>
<evidence type="ECO:0000256" key="7">
    <source>
        <dbReference type="ARBA" id="ARBA00023295"/>
    </source>
</evidence>
<gene>
    <name evidence="9" type="ORF">B0H16DRAFT_1354293</name>
</gene>
<keyword evidence="4 8" id="KW-0964">Secreted</keyword>
<keyword evidence="5 8" id="KW-0732">Signal</keyword>
<accession>A0AAD7DCS1</accession>
<sequence>YFRSWTSTSLTGTWSTYAATMTNPFAGATNVAFTGTPWTDDISHGEMIRTNVDQTMTISPCNMRYLYQGISPSATGDYNALPWRIGLLTATNSPC</sequence>
<evidence type="ECO:0000313" key="9">
    <source>
        <dbReference type="EMBL" id="KAJ7688196.1"/>
    </source>
</evidence>
<dbReference type="PANTHER" id="PTHR40631">
    <property type="entry name" value="ALPHA-L-ARABINOFURANOSIDASE AXHA-2-RELATED"/>
    <property type="match status" value="1"/>
</dbReference>